<reference evidence="1" key="1">
    <citation type="journal article" date="2024" name="BMC Genomics">
        <title>Functional annotation of a divergent genome using sequence and structure-based similarity.</title>
        <authorList>
            <person name="Svedberg D."/>
            <person name="Winiger R.R."/>
            <person name="Berg A."/>
            <person name="Sharma H."/>
            <person name="Tellgren-Roth C."/>
            <person name="Debrunner-Vossbrinck B.A."/>
            <person name="Vossbrinck C.R."/>
            <person name="Barandun J."/>
        </authorList>
    </citation>
    <scope>NUCLEOTIDE SEQUENCE</scope>
    <source>
        <strain evidence="1">Illinois isolate</strain>
    </source>
</reference>
<dbReference type="GeneID" id="90540760"/>
<evidence type="ECO:0000313" key="2">
    <source>
        <dbReference type="Proteomes" id="UP001334084"/>
    </source>
</evidence>
<sequence>MFLYIFLLKCSNDIFNTYNTKIFQQSLNYNQMDISTEFDFDTIMAENYNENEENEHVEDIMEYYENHKRLTINESCYYENKTTTEELQIKNLVNSLKCGENFPQNKISQTNEKLMLKVSEDMSEICKNEENSHQDRSTFICNNEIIQQNAEETDNDNENFIDKSILTNDKSFYDNNFQQLLRNECNQNNTERKFSEIKQQEQEYLSRNLIPTRNLGCYFFNANKEILQIRKSISNFNSRYKRDMIEKTKSIVEKIEKINFIGNYGIIDALKFIGEVSEYISLKKINLHIKYDFLQVKYDLELLNWKIIKITDTINVPDLIELIYRIFYYKFENHRPAIYEILNDIYTLGNKLIVFYNKGKDNACKRIKKLCDCITKMDRNANK</sequence>
<dbReference type="EMBL" id="CP142728">
    <property type="protein sequence ID" value="WUR02949.1"/>
    <property type="molecule type" value="Genomic_DNA"/>
</dbReference>
<dbReference type="RefSeq" id="XP_065329094.1">
    <property type="nucleotide sequence ID" value="XM_065473022.1"/>
</dbReference>
<gene>
    <name evidence="1" type="ORF">VNE69_03164</name>
</gene>
<proteinExistence type="predicted"/>
<dbReference type="Proteomes" id="UP001334084">
    <property type="component" value="Chromosome 3"/>
</dbReference>
<evidence type="ECO:0000313" key="1">
    <source>
        <dbReference type="EMBL" id="WUR02949.1"/>
    </source>
</evidence>
<keyword evidence="2" id="KW-1185">Reference proteome</keyword>
<organism evidence="1 2">
    <name type="scientific">Vairimorpha necatrix</name>
    <dbReference type="NCBI Taxonomy" id="6039"/>
    <lineage>
        <taxon>Eukaryota</taxon>
        <taxon>Fungi</taxon>
        <taxon>Fungi incertae sedis</taxon>
        <taxon>Microsporidia</taxon>
        <taxon>Nosematidae</taxon>
        <taxon>Vairimorpha</taxon>
    </lineage>
</organism>
<dbReference type="AlphaFoldDB" id="A0AAX4JAF5"/>
<accession>A0AAX4JAF5</accession>
<dbReference type="KEGG" id="vnx:VNE69_03164"/>
<protein>
    <submittedName>
        <fullName evidence="1">Uncharacterized protein</fullName>
    </submittedName>
</protein>
<name>A0AAX4JAF5_9MICR</name>